<accession>B4LWV5</accession>
<evidence type="ECO:0000313" key="3">
    <source>
        <dbReference type="Proteomes" id="UP000008792"/>
    </source>
</evidence>
<evidence type="ECO:0000313" key="2">
    <source>
        <dbReference type="EMBL" id="EDW66676.1"/>
    </source>
</evidence>
<sequence length="204" mass="22982">MSRTITVATWLILGIGVLEPCQANVVFHFSLDFNVKQPENSAETINKTILVNHNLVSMQDNEPGPTTAWSEQDQYNEVALELLLDTKRVVQQLNLELSPLVGRSDELAARLKQTLRYVNGVDASLENGHFGQHVEQLRNYLTLVDTLQQPSRTGGVRTLEFVLLKLALEKHQLLAKNQEVAEYLQRADAAWTRYKSTQVVVSES</sequence>
<dbReference type="EMBL" id="CH940650">
    <property type="protein sequence ID" value="EDW66676.1"/>
    <property type="molecule type" value="Genomic_DNA"/>
</dbReference>
<organism evidence="2 3">
    <name type="scientific">Drosophila virilis</name>
    <name type="common">Fruit fly</name>
    <dbReference type="NCBI Taxonomy" id="7244"/>
    <lineage>
        <taxon>Eukaryota</taxon>
        <taxon>Metazoa</taxon>
        <taxon>Ecdysozoa</taxon>
        <taxon>Arthropoda</taxon>
        <taxon>Hexapoda</taxon>
        <taxon>Insecta</taxon>
        <taxon>Pterygota</taxon>
        <taxon>Neoptera</taxon>
        <taxon>Endopterygota</taxon>
        <taxon>Diptera</taxon>
        <taxon>Brachycera</taxon>
        <taxon>Muscomorpha</taxon>
        <taxon>Ephydroidea</taxon>
        <taxon>Drosophilidae</taxon>
        <taxon>Drosophila</taxon>
    </lineage>
</organism>
<evidence type="ECO:0000256" key="1">
    <source>
        <dbReference type="SAM" id="SignalP"/>
    </source>
</evidence>
<dbReference type="OMA" id="FHFSLDF"/>
<dbReference type="PhylomeDB" id="B4LWV5"/>
<dbReference type="eggNOG" id="ENOG502T8EX">
    <property type="taxonomic scope" value="Eukaryota"/>
</dbReference>
<dbReference type="InParanoid" id="B4LWV5"/>
<keyword evidence="1" id="KW-0732">Signal</keyword>
<protein>
    <submittedName>
        <fullName evidence="2">Uncharacterized protein, isoform A</fullName>
    </submittedName>
</protein>
<dbReference type="HOGENOM" id="CLU_1333180_0_0_1"/>
<dbReference type="KEGG" id="dvi:6629439"/>
<gene>
    <name evidence="2" type="primary">Dvir\GJ23731</name>
    <name evidence="2" type="ORF">Dvir_GJ23731</name>
</gene>
<proteinExistence type="predicted"/>
<dbReference type="OrthoDB" id="8026672at2759"/>
<dbReference type="AlphaFoldDB" id="B4LWV5"/>
<name>B4LWV5_DROVI</name>
<dbReference type="Proteomes" id="UP000008792">
    <property type="component" value="Unassembled WGS sequence"/>
</dbReference>
<keyword evidence="3" id="KW-1185">Reference proteome</keyword>
<feature type="signal peptide" evidence="1">
    <location>
        <begin position="1"/>
        <end position="23"/>
    </location>
</feature>
<feature type="chain" id="PRO_5002813314" evidence="1">
    <location>
        <begin position="24"/>
        <end position="204"/>
    </location>
</feature>
<reference evidence="2 3" key="1">
    <citation type="journal article" date="2007" name="Nature">
        <title>Evolution of genes and genomes on the Drosophila phylogeny.</title>
        <authorList>
            <consortium name="Drosophila 12 Genomes Consortium"/>
            <person name="Clark A.G."/>
            <person name="Eisen M.B."/>
            <person name="Smith D.R."/>
            <person name="Bergman C.M."/>
            <person name="Oliver B."/>
            <person name="Markow T.A."/>
            <person name="Kaufman T.C."/>
            <person name="Kellis M."/>
            <person name="Gelbart W."/>
            <person name="Iyer V.N."/>
            <person name="Pollard D.A."/>
            <person name="Sackton T.B."/>
            <person name="Larracuente A.M."/>
            <person name="Singh N.D."/>
            <person name="Abad J.P."/>
            <person name="Abt D.N."/>
            <person name="Adryan B."/>
            <person name="Aguade M."/>
            <person name="Akashi H."/>
            <person name="Anderson W.W."/>
            <person name="Aquadro C.F."/>
            <person name="Ardell D.H."/>
            <person name="Arguello R."/>
            <person name="Artieri C.G."/>
            <person name="Barbash D.A."/>
            <person name="Barker D."/>
            <person name="Barsanti P."/>
            <person name="Batterham P."/>
            <person name="Batzoglou S."/>
            <person name="Begun D."/>
            <person name="Bhutkar A."/>
            <person name="Blanco E."/>
            <person name="Bosak S.A."/>
            <person name="Bradley R.K."/>
            <person name="Brand A.D."/>
            <person name="Brent M.R."/>
            <person name="Brooks A.N."/>
            <person name="Brown R.H."/>
            <person name="Butlin R.K."/>
            <person name="Caggese C."/>
            <person name="Calvi B.R."/>
            <person name="Bernardo de Carvalho A."/>
            <person name="Caspi A."/>
            <person name="Castrezana S."/>
            <person name="Celniker S.E."/>
            <person name="Chang J.L."/>
            <person name="Chapple C."/>
            <person name="Chatterji S."/>
            <person name="Chinwalla A."/>
            <person name="Civetta A."/>
            <person name="Clifton S.W."/>
            <person name="Comeron J.M."/>
            <person name="Costello J.C."/>
            <person name="Coyne J.A."/>
            <person name="Daub J."/>
            <person name="David R.G."/>
            <person name="Delcher A.L."/>
            <person name="Delehaunty K."/>
            <person name="Do C.B."/>
            <person name="Ebling H."/>
            <person name="Edwards K."/>
            <person name="Eickbush T."/>
            <person name="Evans J.D."/>
            <person name="Filipski A."/>
            <person name="Findeiss S."/>
            <person name="Freyhult E."/>
            <person name="Fulton L."/>
            <person name="Fulton R."/>
            <person name="Garcia A.C."/>
            <person name="Gardiner A."/>
            <person name="Garfield D.A."/>
            <person name="Garvin B.E."/>
            <person name="Gibson G."/>
            <person name="Gilbert D."/>
            <person name="Gnerre S."/>
            <person name="Godfrey J."/>
            <person name="Good R."/>
            <person name="Gotea V."/>
            <person name="Gravely B."/>
            <person name="Greenberg A.J."/>
            <person name="Griffiths-Jones S."/>
            <person name="Gross S."/>
            <person name="Guigo R."/>
            <person name="Gustafson E.A."/>
            <person name="Haerty W."/>
            <person name="Hahn M.W."/>
            <person name="Halligan D.L."/>
            <person name="Halpern A.L."/>
            <person name="Halter G.M."/>
            <person name="Han M.V."/>
            <person name="Heger A."/>
            <person name="Hillier L."/>
            <person name="Hinrichs A.S."/>
            <person name="Holmes I."/>
            <person name="Hoskins R.A."/>
            <person name="Hubisz M.J."/>
            <person name="Hultmark D."/>
            <person name="Huntley M.A."/>
            <person name="Jaffe D.B."/>
            <person name="Jagadeeshan S."/>
            <person name="Jeck W.R."/>
            <person name="Johnson J."/>
            <person name="Jones C.D."/>
            <person name="Jordan W.C."/>
            <person name="Karpen G.H."/>
            <person name="Kataoka E."/>
            <person name="Keightley P.D."/>
            <person name="Kheradpour P."/>
            <person name="Kirkness E.F."/>
            <person name="Koerich L.B."/>
            <person name="Kristiansen K."/>
            <person name="Kudrna D."/>
            <person name="Kulathinal R.J."/>
            <person name="Kumar S."/>
            <person name="Kwok R."/>
            <person name="Lander E."/>
            <person name="Langley C.H."/>
            <person name="Lapoint R."/>
            <person name="Lazzaro B.P."/>
            <person name="Lee S.J."/>
            <person name="Levesque L."/>
            <person name="Li R."/>
            <person name="Lin C.F."/>
            <person name="Lin M.F."/>
            <person name="Lindblad-Toh K."/>
            <person name="Llopart A."/>
            <person name="Long M."/>
            <person name="Low L."/>
            <person name="Lozovsky E."/>
            <person name="Lu J."/>
            <person name="Luo M."/>
            <person name="Machado C.A."/>
            <person name="Makalowski W."/>
            <person name="Marzo M."/>
            <person name="Matsuda M."/>
            <person name="Matzkin L."/>
            <person name="McAllister B."/>
            <person name="McBride C.S."/>
            <person name="McKernan B."/>
            <person name="McKernan K."/>
            <person name="Mendez-Lago M."/>
            <person name="Minx P."/>
            <person name="Mollenhauer M.U."/>
            <person name="Montooth K."/>
            <person name="Mount S.M."/>
            <person name="Mu X."/>
            <person name="Myers E."/>
            <person name="Negre B."/>
            <person name="Newfeld S."/>
            <person name="Nielsen R."/>
            <person name="Noor M.A."/>
            <person name="O'Grady P."/>
            <person name="Pachter L."/>
            <person name="Papaceit M."/>
            <person name="Parisi M.J."/>
            <person name="Parisi M."/>
            <person name="Parts L."/>
            <person name="Pedersen J.S."/>
            <person name="Pesole G."/>
            <person name="Phillippy A.M."/>
            <person name="Ponting C.P."/>
            <person name="Pop M."/>
            <person name="Porcelli D."/>
            <person name="Powell J.R."/>
            <person name="Prohaska S."/>
            <person name="Pruitt K."/>
            <person name="Puig M."/>
            <person name="Quesneville H."/>
            <person name="Ram K.R."/>
            <person name="Rand D."/>
            <person name="Rasmussen M.D."/>
            <person name="Reed L.K."/>
            <person name="Reenan R."/>
            <person name="Reily A."/>
            <person name="Remington K.A."/>
            <person name="Rieger T.T."/>
            <person name="Ritchie M.G."/>
            <person name="Robin C."/>
            <person name="Rogers Y.H."/>
            <person name="Rohde C."/>
            <person name="Rozas J."/>
            <person name="Rubenfield M.J."/>
            <person name="Ruiz A."/>
            <person name="Russo S."/>
            <person name="Salzberg S.L."/>
            <person name="Sanchez-Gracia A."/>
            <person name="Saranga D.J."/>
            <person name="Sato H."/>
            <person name="Schaeffer S.W."/>
            <person name="Schatz M.C."/>
            <person name="Schlenke T."/>
            <person name="Schwartz R."/>
            <person name="Segarra C."/>
            <person name="Singh R.S."/>
            <person name="Sirot L."/>
            <person name="Sirota M."/>
            <person name="Sisneros N.B."/>
            <person name="Smith C.D."/>
            <person name="Smith T.F."/>
            <person name="Spieth J."/>
            <person name="Stage D.E."/>
            <person name="Stark A."/>
            <person name="Stephan W."/>
            <person name="Strausberg R.L."/>
            <person name="Strempel S."/>
            <person name="Sturgill D."/>
            <person name="Sutton G."/>
            <person name="Sutton G.G."/>
            <person name="Tao W."/>
            <person name="Teichmann S."/>
            <person name="Tobari Y.N."/>
            <person name="Tomimura Y."/>
            <person name="Tsolas J.M."/>
            <person name="Valente V.L."/>
            <person name="Venter E."/>
            <person name="Venter J.C."/>
            <person name="Vicario S."/>
            <person name="Vieira F.G."/>
            <person name="Vilella A.J."/>
            <person name="Villasante A."/>
            <person name="Walenz B."/>
            <person name="Wang J."/>
            <person name="Wasserman M."/>
            <person name="Watts T."/>
            <person name="Wilson D."/>
            <person name="Wilson R.K."/>
            <person name="Wing R.A."/>
            <person name="Wolfner M.F."/>
            <person name="Wong A."/>
            <person name="Wong G.K."/>
            <person name="Wu C.I."/>
            <person name="Wu G."/>
            <person name="Yamamoto D."/>
            <person name="Yang H.P."/>
            <person name="Yang S.P."/>
            <person name="Yorke J.A."/>
            <person name="Yoshida K."/>
            <person name="Zdobnov E."/>
            <person name="Zhang P."/>
            <person name="Zhang Y."/>
            <person name="Zimin A.V."/>
            <person name="Baldwin J."/>
            <person name="Abdouelleil A."/>
            <person name="Abdulkadir J."/>
            <person name="Abebe A."/>
            <person name="Abera B."/>
            <person name="Abreu J."/>
            <person name="Acer S.C."/>
            <person name="Aftuck L."/>
            <person name="Alexander A."/>
            <person name="An P."/>
            <person name="Anderson E."/>
            <person name="Anderson S."/>
            <person name="Arachi H."/>
            <person name="Azer M."/>
            <person name="Bachantsang P."/>
            <person name="Barry A."/>
            <person name="Bayul T."/>
            <person name="Berlin A."/>
            <person name="Bessette D."/>
            <person name="Bloom T."/>
            <person name="Blye J."/>
            <person name="Boguslavskiy L."/>
            <person name="Bonnet C."/>
            <person name="Boukhgalter B."/>
            <person name="Bourzgui I."/>
            <person name="Brown A."/>
            <person name="Cahill P."/>
            <person name="Channer S."/>
            <person name="Cheshatsang Y."/>
            <person name="Chuda L."/>
            <person name="Citroen M."/>
            <person name="Collymore A."/>
            <person name="Cooke P."/>
            <person name="Costello M."/>
            <person name="D'Aco K."/>
            <person name="Daza R."/>
            <person name="De Haan G."/>
            <person name="DeGray S."/>
            <person name="DeMaso C."/>
            <person name="Dhargay N."/>
            <person name="Dooley K."/>
            <person name="Dooley E."/>
            <person name="Doricent M."/>
            <person name="Dorje P."/>
            <person name="Dorjee K."/>
            <person name="Dupes A."/>
            <person name="Elong R."/>
            <person name="Falk J."/>
            <person name="Farina A."/>
            <person name="Faro S."/>
            <person name="Ferguson D."/>
            <person name="Fisher S."/>
            <person name="Foley C.D."/>
            <person name="Franke A."/>
            <person name="Friedrich D."/>
            <person name="Gadbois L."/>
            <person name="Gearin G."/>
            <person name="Gearin C.R."/>
            <person name="Giannoukos G."/>
            <person name="Goode T."/>
            <person name="Graham J."/>
            <person name="Grandbois E."/>
            <person name="Grewal S."/>
            <person name="Gyaltsen K."/>
            <person name="Hafez N."/>
            <person name="Hagos B."/>
            <person name="Hall J."/>
            <person name="Henson C."/>
            <person name="Hollinger A."/>
            <person name="Honan T."/>
            <person name="Huard M.D."/>
            <person name="Hughes L."/>
            <person name="Hurhula B."/>
            <person name="Husby M.E."/>
            <person name="Kamat A."/>
            <person name="Kanga B."/>
            <person name="Kashin S."/>
            <person name="Khazanovich D."/>
            <person name="Kisner P."/>
            <person name="Lance K."/>
            <person name="Lara M."/>
            <person name="Lee W."/>
            <person name="Lennon N."/>
            <person name="Letendre F."/>
            <person name="LeVine R."/>
            <person name="Lipovsky A."/>
            <person name="Liu X."/>
            <person name="Liu J."/>
            <person name="Liu S."/>
            <person name="Lokyitsang T."/>
            <person name="Lokyitsang Y."/>
            <person name="Lubonja R."/>
            <person name="Lui A."/>
            <person name="MacDonald P."/>
            <person name="Magnisalis V."/>
            <person name="Maru K."/>
            <person name="Matthews C."/>
            <person name="McCusker W."/>
            <person name="McDonough S."/>
            <person name="Mehta T."/>
            <person name="Meldrim J."/>
            <person name="Meneus L."/>
            <person name="Mihai O."/>
            <person name="Mihalev A."/>
            <person name="Mihova T."/>
            <person name="Mittelman R."/>
            <person name="Mlenga V."/>
            <person name="Montmayeur A."/>
            <person name="Mulrain L."/>
            <person name="Navidi A."/>
            <person name="Naylor J."/>
            <person name="Negash T."/>
            <person name="Nguyen T."/>
            <person name="Nguyen N."/>
            <person name="Nicol R."/>
            <person name="Norbu C."/>
            <person name="Norbu N."/>
            <person name="Novod N."/>
            <person name="O'Neill B."/>
            <person name="Osman S."/>
            <person name="Markiewicz E."/>
            <person name="Oyono O.L."/>
            <person name="Patti C."/>
            <person name="Phunkhang P."/>
            <person name="Pierre F."/>
            <person name="Priest M."/>
            <person name="Raghuraman S."/>
            <person name="Rege F."/>
            <person name="Reyes R."/>
            <person name="Rise C."/>
            <person name="Rogov P."/>
            <person name="Ross K."/>
            <person name="Ryan E."/>
            <person name="Settipalli S."/>
            <person name="Shea T."/>
            <person name="Sherpa N."/>
            <person name="Shi L."/>
            <person name="Shih D."/>
            <person name="Sparrow T."/>
            <person name="Spaulding J."/>
            <person name="Stalker J."/>
            <person name="Stange-Thomann N."/>
            <person name="Stavropoulos S."/>
            <person name="Stone C."/>
            <person name="Strader C."/>
            <person name="Tesfaye S."/>
            <person name="Thomson T."/>
            <person name="Thoulutsang Y."/>
            <person name="Thoulutsang D."/>
            <person name="Topham K."/>
            <person name="Topping I."/>
            <person name="Tsamla T."/>
            <person name="Vassiliev H."/>
            <person name="Vo A."/>
            <person name="Wangchuk T."/>
            <person name="Wangdi T."/>
            <person name="Weiand M."/>
            <person name="Wilkinson J."/>
            <person name="Wilson A."/>
            <person name="Yadav S."/>
            <person name="Young G."/>
            <person name="Yu Q."/>
            <person name="Zembek L."/>
            <person name="Zhong D."/>
            <person name="Zimmer A."/>
            <person name="Zwirko Z."/>
            <person name="Jaffe D.B."/>
            <person name="Alvarez P."/>
            <person name="Brockman W."/>
            <person name="Butler J."/>
            <person name="Chin C."/>
            <person name="Gnerre S."/>
            <person name="Grabherr M."/>
            <person name="Kleber M."/>
            <person name="Mauceli E."/>
            <person name="MacCallum I."/>
        </authorList>
    </citation>
    <scope>NUCLEOTIDE SEQUENCE [LARGE SCALE GENOMIC DNA]</scope>
    <source>
        <strain evidence="3">Tucson 15010-1051.87</strain>
    </source>
</reference>